<dbReference type="AlphaFoldDB" id="A0A7I7XET4"/>
<organism evidence="2 3">
    <name type="scientific">Mycolicibacterium madagascariense</name>
    <dbReference type="NCBI Taxonomy" id="212765"/>
    <lineage>
        <taxon>Bacteria</taxon>
        <taxon>Bacillati</taxon>
        <taxon>Actinomycetota</taxon>
        <taxon>Actinomycetes</taxon>
        <taxon>Mycobacteriales</taxon>
        <taxon>Mycobacteriaceae</taxon>
        <taxon>Mycolicibacterium</taxon>
    </lineage>
</organism>
<evidence type="ECO:0000259" key="1">
    <source>
        <dbReference type="SMART" id="SM00065"/>
    </source>
</evidence>
<evidence type="ECO:0000313" key="2">
    <source>
        <dbReference type="EMBL" id="BBZ27702.1"/>
    </source>
</evidence>
<dbReference type="InterPro" id="IPR029016">
    <property type="entry name" value="GAF-like_dom_sf"/>
</dbReference>
<dbReference type="Gene3D" id="3.30.450.40">
    <property type="match status" value="1"/>
</dbReference>
<accession>A0A7I7XET4</accession>
<sequence length="227" mass="24184">MQALEEEAAAVGETVDTFIGRAVAARLIAAHESRDGGRTEELLGGVERAGLAAAGPLEDPCTSRLEDPERLRALYSTGLLDADPDAAYDRLVGVAAEALAVPTAAVSLVDHDRQFLFSAVGLTGELAETRQTPIDQSVCQYVVNSGEPLIVEDARAHPLLKDHPTVLSEALLAYAGMPLTDPSGHTIGTLCVWDKQPRQWSTGHVQILHDLSTLVRERVFDGADVAD</sequence>
<dbReference type="PANTHER" id="PTHR43102">
    <property type="entry name" value="SLR1143 PROTEIN"/>
    <property type="match status" value="1"/>
</dbReference>
<dbReference type="KEGG" id="mmag:MMAD_19970"/>
<dbReference type="PANTHER" id="PTHR43102:SF2">
    <property type="entry name" value="GAF DOMAIN-CONTAINING PROTEIN"/>
    <property type="match status" value="1"/>
</dbReference>
<dbReference type="SUPFAM" id="SSF55781">
    <property type="entry name" value="GAF domain-like"/>
    <property type="match status" value="1"/>
</dbReference>
<keyword evidence="3" id="KW-1185">Reference proteome</keyword>
<evidence type="ECO:0000313" key="3">
    <source>
        <dbReference type="Proteomes" id="UP000466517"/>
    </source>
</evidence>
<feature type="domain" description="GAF" evidence="1">
    <location>
        <begin position="83"/>
        <end position="220"/>
    </location>
</feature>
<dbReference type="InterPro" id="IPR003018">
    <property type="entry name" value="GAF"/>
</dbReference>
<proteinExistence type="predicted"/>
<dbReference type="Proteomes" id="UP000466517">
    <property type="component" value="Chromosome"/>
</dbReference>
<dbReference type="Pfam" id="PF01590">
    <property type="entry name" value="GAF"/>
    <property type="match status" value="1"/>
</dbReference>
<gene>
    <name evidence="2" type="ORF">MMAD_19970</name>
</gene>
<reference evidence="2 3" key="1">
    <citation type="journal article" date="2019" name="Emerg. Microbes Infect.">
        <title>Comprehensive subspecies identification of 175 nontuberculous mycobacteria species based on 7547 genomic profiles.</title>
        <authorList>
            <person name="Matsumoto Y."/>
            <person name="Kinjo T."/>
            <person name="Motooka D."/>
            <person name="Nabeya D."/>
            <person name="Jung N."/>
            <person name="Uechi K."/>
            <person name="Horii T."/>
            <person name="Iida T."/>
            <person name="Fujita J."/>
            <person name="Nakamura S."/>
        </authorList>
    </citation>
    <scope>NUCLEOTIDE SEQUENCE [LARGE SCALE GENOMIC DNA]</scope>
    <source>
        <strain evidence="2 3">JCM 13574</strain>
    </source>
</reference>
<protein>
    <recommendedName>
        <fullName evidence="1">GAF domain-containing protein</fullName>
    </recommendedName>
</protein>
<dbReference type="SMART" id="SM00065">
    <property type="entry name" value="GAF"/>
    <property type="match status" value="1"/>
</dbReference>
<name>A0A7I7XET4_9MYCO</name>
<dbReference type="EMBL" id="AP022610">
    <property type="protein sequence ID" value="BBZ27702.1"/>
    <property type="molecule type" value="Genomic_DNA"/>
</dbReference>